<protein>
    <submittedName>
        <fullName evidence="1">Uncharacterized protein</fullName>
    </submittedName>
</protein>
<organism evidence="1 2">
    <name type="scientific">Streblomastix strix</name>
    <dbReference type="NCBI Taxonomy" id="222440"/>
    <lineage>
        <taxon>Eukaryota</taxon>
        <taxon>Metamonada</taxon>
        <taxon>Preaxostyla</taxon>
        <taxon>Oxymonadida</taxon>
        <taxon>Streblomastigidae</taxon>
        <taxon>Streblomastix</taxon>
    </lineage>
</organism>
<dbReference type="EMBL" id="SNRW01011989">
    <property type="protein sequence ID" value="KAA6374423.1"/>
    <property type="molecule type" value="Genomic_DNA"/>
</dbReference>
<gene>
    <name evidence="1" type="ORF">EZS28_030050</name>
</gene>
<dbReference type="OrthoDB" id="61155at2759"/>
<comment type="caution">
    <text evidence="1">The sequence shown here is derived from an EMBL/GenBank/DDBJ whole genome shotgun (WGS) entry which is preliminary data.</text>
</comment>
<sequence length="150" mass="17132">MVQIEFLKYLLLSGEGIFYHKLQEQFQNLDKITTFGSSGNIAYRTSLTHPQAVLQLLEQARVISDIGSSEPEDEPLLRQSLHLAFGKDISSELSNKRLCFLHCCPGHTRIDDIREFNSQSLQKGCWKTLLAEHFLSEIAYRLHCTMKFGA</sequence>
<accession>A0A5J4UVT5</accession>
<dbReference type="Proteomes" id="UP000324800">
    <property type="component" value="Unassembled WGS sequence"/>
</dbReference>
<dbReference type="AlphaFoldDB" id="A0A5J4UVT5"/>
<name>A0A5J4UVT5_9EUKA</name>
<proteinExistence type="predicted"/>
<reference evidence="1 2" key="1">
    <citation type="submission" date="2019-03" db="EMBL/GenBank/DDBJ databases">
        <title>Single cell metagenomics reveals metabolic interactions within the superorganism composed of flagellate Streblomastix strix and complex community of Bacteroidetes bacteria on its surface.</title>
        <authorList>
            <person name="Treitli S.C."/>
            <person name="Kolisko M."/>
            <person name="Husnik F."/>
            <person name="Keeling P."/>
            <person name="Hampl V."/>
        </authorList>
    </citation>
    <scope>NUCLEOTIDE SEQUENCE [LARGE SCALE GENOMIC DNA]</scope>
    <source>
        <strain evidence="1">ST1C</strain>
    </source>
</reference>
<evidence type="ECO:0000313" key="2">
    <source>
        <dbReference type="Proteomes" id="UP000324800"/>
    </source>
</evidence>
<evidence type="ECO:0000313" key="1">
    <source>
        <dbReference type="EMBL" id="KAA6374423.1"/>
    </source>
</evidence>